<dbReference type="InterPro" id="IPR050389">
    <property type="entry name" value="LysR-type_TF"/>
</dbReference>
<sequence>MNLNLIKHFLAAYDFKSISKAAEHMNMTQPSMTAAIKNFEEQSGKIMFYRTSRSIQPTEDAHYLAEQCREILGRLDSVFKEERKLKICCPEVIMQALPGYEGVYFVETPAIEYSTLDKLRTGEVDVVIDDISVTDHSFIVESIGSQKLALACRKDHPTIADTISLEQFKNAEHIMLRLKDKNVSALETRTEEAFDRNVVREVSGQSNLLLNARNSDAVCIVSESMFDLAEELGLKVLEPPFTLRDYEMKMIYHKRSIQDQRHAQVRDHIKKHLTTPSKNK</sequence>
<keyword evidence="7" id="KW-1185">Reference proteome</keyword>
<evidence type="ECO:0000256" key="3">
    <source>
        <dbReference type="ARBA" id="ARBA00023125"/>
    </source>
</evidence>
<dbReference type="PANTHER" id="PTHR30118">
    <property type="entry name" value="HTH-TYPE TRANSCRIPTIONAL REGULATOR LEUO-RELATED"/>
    <property type="match status" value="1"/>
</dbReference>
<dbReference type="Gene3D" id="1.10.10.10">
    <property type="entry name" value="Winged helix-like DNA-binding domain superfamily/Winged helix DNA-binding domain"/>
    <property type="match status" value="1"/>
</dbReference>
<evidence type="ECO:0000256" key="1">
    <source>
        <dbReference type="ARBA" id="ARBA00009437"/>
    </source>
</evidence>
<dbReference type="PROSITE" id="PS50931">
    <property type="entry name" value="HTH_LYSR"/>
    <property type="match status" value="1"/>
</dbReference>
<dbReference type="InterPro" id="IPR036390">
    <property type="entry name" value="WH_DNA-bd_sf"/>
</dbReference>
<keyword evidence="3" id="KW-0238">DNA-binding</keyword>
<comment type="caution">
    <text evidence="6">The sequence shown here is derived from an EMBL/GenBank/DDBJ whole genome shotgun (WGS) entry which is preliminary data.</text>
</comment>
<protein>
    <submittedName>
        <fullName evidence="6">Transcriptional regulators, LysR family protein</fullName>
    </submittedName>
</protein>
<gene>
    <name evidence="6" type="ORF">VCR31J2_1310710</name>
</gene>
<keyword evidence="2" id="KW-0805">Transcription regulation</keyword>
<dbReference type="InterPro" id="IPR000847">
    <property type="entry name" value="LysR_HTH_N"/>
</dbReference>
<dbReference type="RefSeq" id="WP_050651205.1">
    <property type="nucleotide sequence ID" value="NZ_LK933979.1"/>
</dbReference>
<dbReference type="Proteomes" id="UP000041625">
    <property type="component" value="Unassembled WGS sequence"/>
</dbReference>
<name>A0AA86X1X5_9VIBR</name>
<evidence type="ECO:0000256" key="2">
    <source>
        <dbReference type="ARBA" id="ARBA00023015"/>
    </source>
</evidence>
<comment type="similarity">
    <text evidence="1">Belongs to the LysR transcriptional regulatory family.</text>
</comment>
<organism evidence="6 7">
    <name type="scientific">Vibrio coralliirubri</name>
    <dbReference type="NCBI Taxonomy" id="1516159"/>
    <lineage>
        <taxon>Bacteria</taxon>
        <taxon>Pseudomonadati</taxon>
        <taxon>Pseudomonadota</taxon>
        <taxon>Gammaproteobacteria</taxon>
        <taxon>Vibrionales</taxon>
        <taxon>Vibrionaceae</taxon>
        <taxon>Vibrio</taxon>
    </lineage>
</organism>
<dbReference type="PANTHER" id="PTHR30118:SF11">
    <property type="entry name" value="HTH-TYPE TRANSCRIPTIONAL REGULATOR YIDZ"/>
    <property type="match status" value="1"/>
</dbReference>
<accession>A0AA86X1X5</accession>
<reference evidence="6 7" key="1">
    <citation type="submission" date="2014-06" db="EMBL/GenBank/DDBJ databases">
        <authorList>
            <person name="Le Roux F."/>
        </authorList>
    </citation>
    <scope>NUCLEOTIDE SEQUENCE [LARGE SCALE GENOMIC DNA]</scope>
    <source>
        <strain evidence="6 7">J2-31</strain>
    </source>
</reference>
<dbReference type="GO" id="GO:0003700">
    <property type="term" value="F:DNA-binding transcription factor activity"/>
    <property type="evidence" value="ECO:0007669"/>
    <property type="project" value="InterPro"/>
</dbReference>
<dbReference type="Gene3D" id="3.40.190.10">
    <property type="entry name" value="Periplasmic binding protein-like II"/>
    <property type="match status" value="2"/>
</dbReference>
<dbReference type="InterPro" id="IPR036388">
    <property type="entry name" value="WH-like_DNA-bd_sf"/>
</dbReference>
<evidence type="ECO:0000256" key="4">
    <source>
        <dbReference type="ARBA" id="ARBA00023163"/>
    </source>
</evidence>
<keyword evidence="4" id="KW-0804">Transcription</keyword>
<feature type="domain" description="HTH lysR-type" evidence="5">
    <location>
        <begin position="1"/>
        <end position="58"/>
    </location>
</feature>
<dbReference type="SUPFAM" id="SSF46785">
    <property type="entry name" value="Winged helix' DNA-binding domain"/>
    <property type="match status" value="1"/>
</dbReference>
<evidence type="ECO:0000313" key="7">
    <source>
        <dbReference type="Proteomes" id="UP000041625"/>
    </source>
</evidence>
<evidence type="ECO:0000259" key="5">
    <source>
        <dbReference type="PROSITE" id="PS50931"/>
    </source>
</evidence>
<dbReference type="AlphaFoldDB" id="A0AA86X1X5"/>
<dbReference type="EMBL" id="CCKJ01000037">
    <property type="protein sequence ID" value="CDT79196.1"/>
    <property type="molecule type" value="Genomic_DNA"/>
</dbReference>
<dbReference type="SUPFAM" id="SSF53850">
    <property type="entry name" value="Periplasmic binding protein-like II"/>
    <property type="match status" value="1"/>
</dbReference>
<dbReference type="Pfam" id="PF00126">
    <property type="entry name" value="HTH_1"/>
    <property type="match status" value="1"/>
</dbReference>
<proteinExistence type="inferred from homology"/>
<evidence type="ECO:0000313" key="6">
    <source>
        <dbReference type="EMBL" id="CDT79196.1"/>
    </source>
</evidence>
<dbReference type="Pfam" id="PF03466">
    <property type="entry name" value="LysR_substrate"/>
    <property type="match status" value="1"/>
</dbReference>
<dbReference type="GO" id="GO:0003677">
    <property type="term" value="F:DNA binding"/>
    <property type="evidence" value="ECO:0007669"/>
    <property type="project" value="UniProtKB-KW"/>
</dbReference>
<dbReference type="InterPro" id="IPR005119">
    <property type="entry name" value="LysR_subst-bd"/>
</dbReference>